<dbReference type="HAMAP" id="MF_00791">
    <property type="entry name" value="ApaG"/>
    <property type="match status" value="1"/>
</dbReference>
<feature type="domain" description="ApaG" evidence="2">
    <location>
        <begin position="3"/>
        <end position="127"/>
    </location>
</feature>
<dbReference type="GO" id="GO:0070987">
    <property type="term" value="P:error-free translesion synthesis"/>
    <property type="evidence" value="ECO:0007669"/>
    <property type="project" value="TreeGrafter"/>
</dbReference>
<dbReference type="InterPro" id="IPR023065">
    <property type="entry name" value="Uncharacterised_ApaG"/>
</dbReference>
<dbReference type="Pfam" id="PF04379">
    <property type="entry name" value="DUF525"/>
    <property type="match status" value="1"/>
</dbReference>
<reference evidence="3" key="1">
    <citation type="submission" date="2018-06" db="EMBL/GenBank/DDBJ databases">
        <authorList>
            <person name="Zhirakovskaya E."/>
        </authorList>
    </citation>
    <scope>NUCLEOTIDE SEQUENCE</scope>
</reference>
<dbReference type="EMBL" id="UOFO01000021">
    <property type="protein sequence ID" value="VAW83678.1"/>
    <property type="molecule type" value="Genomic_DNA"/>
</dbReference>
<dbReference type="SUPFAM" id="SSF110069">
    <property type="entry name" value="ApaG-like"/>
    <property type="match status" value="1"/>
</dbReference>
<name>A0A3B0YS24_9ZZZZ</name>
<dbReference type="NCBIfam" id="NF003967">
    <property type="entry name" value="PRK05461.1"/>
    <property type="match status" value="1"/>
</dbReference>
<dbReference type="InterPro" id="IPR036767">
    <property type="entry name" value="ApaG_sf"/>
</dbReference>
<evidence type="ECO:0000259" key="2">
    <source>
        <dbReference type="PROSITE" id="PS51087"/>
    </source>
</evidence>
<dbReference type="PANTHER" id="PTHR14289:SF16">
    <property type="entry name" value="POLYMERASE DELTA-INTERACTING PROTEIN 2"/>
    <property type="match status" value="1"/>
</dbReference>
<evidence type="ECO:0000256" key="1">
    <source>
        <dbReference type="ARBA" id="ARBA00017693"/>
    </source>
</evidence>
<evidence type="ECO:0000313" key="3">
    <source>
        <dbReference type="EMBL" id="VAW83678.1"/>
    </source>
</evidence>
<dbReference type="AlphaFoldDB" id="A0A3B0YS24"/>
<accession>A0A3B0YS24</accession>
<proteinExistence type="inferred from homology"/>
<dbReference type="Gene3D" id="2.60.40.1470">
    <property type="entry name" value="ApaG domain"/>
    <property type="match status" value="1"/>
</dbReference>
<dbReference type="PANTHER" id="PTHR14289">
    <property type="entry name" value="F-BOX ONLY PROTEIN 3"/>
    <property type="match status" value="1"/>
</dbReference>
<gene>
    <name evidence="3" type="ORF">MNBD_GAMMA16-1390</name>
</gene>
<dbReference type="InterPro" id="IPR007474">
    <property type="entry name" value="ApaG_domain"/>
</dbReference>
<dbReference type="PROSITE" id="PS51087">
    <property type="entry name" value="APAG"/>
    <property type="match status" value="1"/>
</dbReference>
<organism evidence="3">
    <name type="scientific">hydrothermal vent metagenome</name>
    <dbReference type="NCBI Taxonomy" id="652676"/>
    <lineage>
        <taxon>unclassified sequences</taxon>
        <taxon>metagenomes</taxon>
        <taxon>ecological metagenomes</taxon>
    </lineage>
</organism>
<sequence>MSKNISNNIDVIVNTSYIESQSIPEDKQYVFSYTITLHNTGSQAAQLESRHWIITDANGQIQEVRGEGVIGEKPLLQSGEEYRYTSGAVIKTPVGSMRGSYQMVAQDGTKFDAMIPVFTLSTPNILH</sequence>
<protein>
    <recommendedName>
        <fullName evidence="1">Protein ApaG</fullName>
    </recommendedName>
</protein>